<name>A0A9N9KZQ7_9HELO</name>
<gene>
    <name evidence="2" type="ORF">HYFRA_00011426</name>
</gene>
<sequence length="577" mass="65661">MNWASDTRAPSLAFFSTIIIHRADIVNHTNPQSNLYISRMPSRIKREAPAMESPTSRKRARPAQEAVEDTDEEHIKELHELILQQGILSTLSPAAIKRVANHPNAANIYGQQVHKRVTTYIGKRSERRKRGDPTLSDIINGYMAEISVLAQLSDGLLWACFLSLDLSKMVYTLPTENSYFETEEDTTIFPRSDEFLVSILRKLGPQSLDKPVDAYGPKSLRANLSELKERRGPLDNHPKSKAYYPRTIGLALSWLNSSDFPQKEHDVARQEIIKLNKFAEIELQMAKDVQNKYEQNRDIHEALGMLSEGLAELVPKIRHVSYLDGGLMLAFDLIQFLGRQSFFYCEPGVKGMRRDGLDARADELLEDIAKSIHADNPRFNPKKEAEMLQEQIEYLSELGIESYFPQSFKLFQTYSPEFGKQYALEIFEMIKKRIEESKAAVGRRYAQCTYDSKVPIADWLSKSMVEIIPDIKALGKKQHGECLAGELLLYLGEHSFVPMFDRDGNPCNYGKRDSDAPADEALVELITAVNDSENIYHEIPWETKKADWLQTILSGKMQLSKMGVDGYFEKSERLLSA</sequence>
<evidence type="ECO:0000256" key="1">
    <source>
        <dbReference type="SAM" id="MobiDB-lite"/>
    </source>
</evidence>
<evidence type="ECO:0000313" key="3">
    <source>
        <dbReference type="Proteomes" id="UP000696280"/>
    </source>
</evidence>
<accession>A0A9N9KZQ7</accession>
<reference evidence="2" key="1">
    <citation type="submission" date="2021-07" db="EMBL/GenBank/DDBJ databases">
        <authorList>
            <person name="Durling M."/>
        </authorList>
    </citation>
    <scope>NUCLEOTIDE SEQUENCE</scope>
</reference>
<dbReference type="OrthoDB" id="10414577at2759"/>
<protein>
    <submittedName>
        <fullName evidence="2">Uncharacterized protein</fullName>
    </submittedName>
</protein>
<feature type="region of interest" description="Disordered" evidence="1">
    <location>
        <begin position="46"/>
        <end position="69"/>
    </location>
</feature>
<comment type="caution">
    <text evidence="2">The sequence shown here is derived from an EMBL/GenBank/DDBJ whole genome shotgun (WGS) entry which is preliminary data.</text>
</comment>
<keyword evidence="3" id="KW-1185">Reference proteome</keyword>
<dbReference type="AlphaFoldDB" id="A0A9N9KZQ7"/>
<proteinExistence type="predicted"/>
<evidence type="ECO:0000313" key="2">
    <source>
        <dbReference type="EMBL" id="CAG8957445.1"/>
    </source>
</evidence>
<dbReference type="EMBL" id="CAJVRL010000079">
    <property type="protein sequence ID" value="CAG8957445.1"/>
    <property type="molecule type" value="Genomic_DNA"/>
</dbReference>
<dbReference type="Proteomes" id="UP000696280">
    <property type="component" value="Unassembled WGS sequence"/>
</dbReference>
<organism evidence="2 3">
    <name type="scientific">Hymenoscyphus fraxineus</name>
    <dbReference type="NCBI Taxonomy" id="746836"/>
    <lineage>
        <taxon>Eukaryota</taxon>
        <taxon>Fungi</taxon>
        <taxon>Dikarya</taxon>
        <taxon>Ascomycota</taxon>
        <taxon>Pezizomycotina</taxon>
        <taxon>Leotiomycetes</taxon>
        <taxon>Helotiales</taxon>
        <taxon>Helotiaceae</taxon>
        <taxon>Hymenoscyphus</taxon>
    </lineage>
</organism>